<accession>A0A0H5Q829</accession>
<evidence type="ECO:0000256" key="1">
    <source>
        <dbReference type="SAM" id="Phobius"/>
    </source>
</evidence>
<protein>
    <submittedName>
        <fullName evidence="2">Uncharacterized protein</fullName>
    </submittedName>
</protein>
<dbReference type="AlphaFoldDB" id="A0A0H5Q829"/>
<reference evidence="2" key="2">
    <citation type="submission" date="2015-07" db="EMBL/GenBank/DDBJ databases">
        <title>Plasmids, circular viruses and viroids from rat gut.</title>
        <authorList>
            <person name="Jorgensen T.J."/>
            <person name="Hansen M.A."/>
            <person name="Xu Z."/>
            <person name="Tabak M.A."/>
            <person name="Sorensen S.J."/>
            <person name="Hansen L.H."/>
        </authorList>
    </citation>
    <scope>NUCLEOTIDE SEQUENCE</scope>
    <source>
        <strain evidence="2">RGFK1633</strain>
    </source>
</reference>
<proteinExistence type="predicted"/>
<keyword evidence="1" id="KW-0812">Transmembrane</keyword>
<keyword evidence="1" id="KW-1133">Transmembrane helix</keyword>
<sequence>MFTLMKLPFKLLSLPLMIVCAGLSLLAKLCSNLSGYILSPLILFVFGCGVYNVIAQQWNQVLLLGIMELLFISALFGSVLMETVFDWFYFLLKGFVQS</sequence>
<feature type="transmembrane region" description="Helical" evidence="1">
    <location>
        <begin position="61"/>
        <end position="81"/>
    </location>
</feature>
<name>A0A0H5Q829_9ZZZZ</name>
<reference evidence="2" key="1">
    <citation type="submission" date="2015-06" db="EMBL/GenBank/DDBJ databases">
        <authorList>
            <person name="Joergensen T."/>
        </authorList>
    </citation>
    <scope>NUCLEOTIDE SEQUENCE</scope>
    <source>
        <strain evidence="2">RGFK1633</strain>
    </source>
</reference>
<organism evidence="2">
    <name type="scientific">uncultured prokaryote</name>
    <dbReference type="NCBI Taxonomy" id="198431"/>
    <lineage>
        <taxon>unclassified sequences</taxon>
        <taxon>environmental samples</taxon>
    </lineage>
</organism>
<dbReference type="EMBL" id="LN854142">
    <property type="protein sequence ID" value="CRY97550.1"/>
    <property type="molecule type" value="Genomic_DNA"/>
</dbReference>
<evidence type="ECO:0000313" key="2">
    <source>
        <dbReference type="EMBL" id="CRY97550.1"/>
    </source>
</evidence>
<feature type="transmembrane region" description="Helical" evidence="1">
    <location>
        <begin position="36"/>
        <end position="54"/>
    </location>
</feature>
<keyword evidence="1" id="KW-0472">Membrane</keyword>